<keyword evidence="1" id="KW-0472">Membrane</keyword>
<evidence type="ECO:0000313" key="4">
    <source>
        <dbReference type="Proteomes" id="UP000594262"/>
    </source>
</evidence>
<evidence type="ECO:0000313" key="3">
    <source>
        <dbReference type="EnsemblMetazoa" id="CLYHEMP002916.1"/>
    </source>
</evidence>
<feature type="transmembrane region" description="Helical" evidence="1">
    <location>
        <begin position="174"/>
        <end position="196"/>
    </location>
</feature>
<feature type="transmembrane region" description="Helical" evidence="1">
    <location>
        <begin position="238"/>
        <end position="255"/>
    </location>
</feature>
<accession>A0A7M5WQR1</accession>
<dbReference type="SMART" id="SM00014">
    <property type="entry name" value="acidPPc"/>
    <property type="match status" value="1"/>
</dbReference>
<sequence length="467" mass="53414">VFLIRNKQAFSCSERSEQKIVVLKTDMSENEDEYQEFTNYNSSTIIRKRYEITEKTGDPDRDYINAPIDALGPPGRWIRHKLLESILYGTPVLVAIQQLRTKKFTKIMKFASILGTEEFYAVLLCFLTWIVDLRLGRLASIAMGIGFYVANAVKNAFCLPRPPSPPVRPLEDAYYTWGLPSHHSVLAVICPWYIWFYVLQHYHFQVTTLVCLFSFITLWSFMVMLCRIYNGVHSPADVVTGSLLGVMIVAFMNRFDNEIDLSSVMNGQSALILPIWLAILLILHPFNDVGIPAFEETNSMASCSVGIMLGKAFSHGKSPHFKALLETYIPGETSIFKAILFGFLRYLIGVIFVVLAKEVSKFLTNLVISTFCKIFKINYIKKSPRSKFYTGYTENYLLPPIYKDRKRGEDDDDVDDGVMEEKSATTSTTKEEVWNIGHYSRFVSYMCMGFVAYYCNNLFYQYVGLVL</sequence>
<dbReference type="GO" id="GO:0006670">
    <property type="term" value="P:sphingosine metabolic process"/>
    <property type="evidence" value="ECO:0007669"/>
    <property type="project" value="TreeGrafter"/>
</dbReference>
<name>A0A7M5WQR1_9CNID</name>
<proteinExistence type="predicted"/>
<dbReference type="OrthoDB" id="301434at2759"/>
<dbReference type="Gene3D" id="1.20.144.10">
    <property type="entry name" value="Phosphatidic acid phosphatase type 2/haloperoxidase"/>
    <property type="match status" value="1"/>
</dbReference>
<reference evidence="3" key="1">
    <citation type="submission" date="2021-01" db="UniProtKB">
        <authorList>
            <consortium name="EnsemblMetazoa"/>
        </authorList>
    </citation>
    <scope>IDENTIFICATION</scope>
</reference>
<dbReference type="InterPro" id="IPR036938">
    <property type="entry name" value="PAP2/HPO_sf"/>
</dbReference>
<dbReference type="PANTHER" id="PTHR14969:SF39">
    <property type="entry name" value="PHOSPHATIDIC ACID PHOSPHATASE TYPE 2_HALOPEROXIDASE DOMAIN-CONTAINING PROTEIN"/>
    <property type="match status" value="1"/>
</dbReference>
<feature type="transmembrane region" description="Helical" evidence="1">
    <location>
        <begin position="335"/>
        <end position="356"/>
    </location>
</feature>
<dbReference type="SUPFAM" id="SSF48317">
    <property type="entry name" value="Acid phosphatase/Vanadium-dependent haloperoxidase"/>
    <property type="match status" value="1"/>
</dbReference>
<feature type="transmembrane region" description="Helical" evidence="1">
    <location>
        <begin position="267"/>
        <end position="286"/>
    </location>
</feature>
<dbReference type="GO" id="GO:0042392">
    <property type="term" value="F:sphingosine-1-phosphate phosphatase activity"/>
    <property type="evidence" value="ECO:0007669"/>
    <property type="project" value="TreeGrafter"/>
</dbReference>
<dbReference type="InterPro" id="IPR000326">
    <property type="entry name" value="PAP2/HPO"/>
</dbReference>
<evidence type="ECO:0000256" key="1">
    <source>
        <dbReference type="SAM" id="Phobius"/>
    </source>
</evidence>
<organism evidence="3 4">
    <name type="scientific">Clytia hemisphaerica</name>
    <dbReference type="NCBI Taxonomy" id="252671"/>
    <lineage>
        <taxon>Eukaryota</taxon>
        <taxon>Metazoa</taxon>
        <taxon>Cnidaria</taxon>
        <taxon>Hydrozoa</taxon>
        <taxon>Hydroidolina</taxon>
        <taxon>Leptothecata</taxon>
        <taxon>Obeliida</taxon>
        <taxon>Clytiidae</taxon>
        <taxon>Clytia</taxon>
    </lineage>
</organism>
<protein>
    <recommendedName>
        <fullName evidence="2">Phosphatidic acid phosphatase type 2/haloperoxidase domain-containing protein</fullName>
    </recommendedName>
</protein>
<feature type="transmembrane region" description="Helical" evidence="1">
    <location>
        <begin position="202"/>
        <end position="226"/>
    </location>
</feature>
<dbReference type="PANTHER" id="PTHR14969">
    <property type="entry name" value="SPHINGOSINE-1-PHOSPHATE PHOSPHOHYDROLASE"/>
    <property type="match status" value="1"/>
</dbReference>
<feature type="transmembrane region" description="Helical" evidence="1">
    <location>
        <begin position="110"/>
        <end position="129"/>
    </location>
</feature>
<dbReference type="Pfam" id="PF01569">
    <property type="entry name" value="PAP2"/>
    <property type="match status" value="1"/>
</dbReference>
<keyword evidence="1" id="KW-0812">Transmembrane</keyword>
<keyword evidence="1" id="KW-1133">Transmembrane helix</keyword>
<dbReference type="Proteomes" id="UP000594262">
    <property type="component" value="Unplaced"/>
</dbReference>
<dbReference type="EnsemblMetazoa" id="CLYHEMT002916.1">
    <property type="protein sequence ID" value="CLYHEMP002916.1"/>
    <property type="gene ID" value="CLYHEMG002916"/>
</dbReference>
<keyword evidence="4" id="KW-1185">Reference proteome</keyword>
<dbReference type="AlphaFoldDB" id="A0A7M5WQR1"/>
<dbReference type="GO" id="GO:0005789">
    <property type="term" value="C:endoplasmic reticulum membrane"/>
    <property type="evidence" value="ECO:0007669"/>
    <property type="project" value="TreeGrafter"/>
</dbReference>
<feature type="domain" description="Phosphatidic acid phosphatase type 2/haloperoxidase" evidence="2">
    <location>
        <begin position="135"/>
        <end position="253"/>
    </location>
</feature>
<evidence type="ECO:0000259" key="2">
    <source>
        <dbReference type="SMART" id="SM00014"/>
    </source>
</evidence>